<accession>A0A0G0PQ27</accession>
<dbReference type="EMBL" id="LBXN01000109">
    <property type="protein sequence ID" value="KKR30008.1"/>
    <property type="molecule type" value="Genomic_DNA"/>
</dbReference>
<gene>
    <name evidence="1" type="ORF">UT63_C0109G0006</name>
</gene>
<evidence type="ECO:0008006" key="3">
    <source>
        <dbReference type="Google" id="ProtNLM"/>
    </source>
</evidence>
<evidence type="ECO:0000313" key="1">
    <source>
        <dbReference type="EMBL" id="KKR30008.1"/>
    </source>
</evidence>
<evidence type="ECO:0000313" key="2">
    <source>
        <dbReference type="Proteomes" id="UP000034539"/>
    </source>
</evidence>
<name>A0A0G0PQ27_9BACT</name>
<protein>
    <recommendedName>
        <fullName evidence="3">DUF2283 domain-containing protein</fullName>
    </recommendedName>
</protein>
<dbReference type="InterPro" id="IPR019270">
    <property type="entry name" value="DUF2283"/>
</dbReference>
<dbReference type="AlphaFoldDB" id="A0A0G0PQ27"/>
<comment type="caution">
    <text evidence="1">The sequence shown here is derived from an EMBL/GenBank/DDBJ whole genome shotgun (WGS) entry which is preliminary data.</text>
</comment>
<proteinExistence type="predicted"/>
<dbReference type="Proteomes" id="UP000034539">
    <property type="component" value="Unassembled WGS sequence"/>
</dbReference>
<sequence length="75" mass="8600">MYDLLPGILAMAKKPVWFDYDQDADVLYVSFRKPQDATETTPYNDHILLRERNGELVGITILDASHMSKKKQTVS</sequence>
<dbReference type="Pfam" id="PF10049">
    <property type="entry name" value="DUF2283"/>
    <property type="match status" value="1"/>
</dbReference>
<reference evidence="1 2" key="1">
    <citation type="journal article" date="2015" name="Nature">
        <title>rRNA introns, odd ribosomes, and small enigmatic genomes across a large radiation of phyla.</title>
        <authorList>
            <person name="Brown C.T."/>
            <person name="Hug L.A."/>
            <person name="Thomas B.C."/>
            <person name="Sharon I."/>
            <person name="Castelle C.J."/>
            <person name="Singh A."/>
            <person name="Wilkins M.J."/>
            <person name="Williams K.H."/>
            <person name="Banfield J.F."/>
        </authorList>
    </citation>
    <scope>NUCLEOTIDE SEQUENCE [LARGE SCALE GENOMIC DNA]</scope>
</reference>
<organism evidence="1 2">
    <name type="scientific">Candidatus Gottesmanbacteria bacterium GW2011_GWC2_39_8</name>
    <dbReference type="NCBI Taxonomy" id="1618450"/>
    <lineage>
        <taxon>Bacteria</taxon>
        <taxon>Candidatus Gottesmaniibacteriota</taxon>
    </lineage>
</organism>